<gene>
    <name evidence="1" type="ORF">WG219_20010</name>
</gene>
<proteinExistence type="predicted"/>
<dbReference type="Pfam" id="PF06945">
    <property type="entry name" value="DUF1289"/>
    <property type="match status" value="1"/>
</dbReference>
<keyword evidence="2" id="KW-1185">Reference proteome</keyword>
<sequence length="43" mass="4729">MCLGCGRLLAEILQWAALDSAARRQVCAQSMQRLQAAKQAHTE</sequence>
<dbReference type="Proteomes" id="UP001476583">
    <property type="component" value="Chromosome"/>
</dbReference>
<name>A0ABZ2RK47_ECTME</name>
<protein>
    <submittedName>
        <fullName evidence="1">DUF1289 domain-containing protein</fullName>
    </submittedName>
</protein>
<organism evidence="1 2">
    <name type="scientific">Ectopseudomonas mendocina</name>
    <name type="common">Pseudomonas mendocina</name>
    <dbReference type="NCBI Taxonomy" id="300"/>
    <lineage>
        <taxon>Bacteria</taxon>
        <taxon>Pseudomonadati</taxon>
        <taxon>Pseudomonadota</taxon>
        <taxon>Gammaproteobacteria</taxon>
        <taxon>Pseudomonadales</taxon>
        <taxon>Pseudomonadaceae</taxon>
        <taxon>Ectopseudomonas</taxon>
    </lineage>
</organism>
<reference evidence="1 2" key="1">
    <citation type="submission" date="2024-03" db="EMBL/GenBank/DDBJ databases">
        <title>Complete genome of BD2.</title>
        <authorList>
            <person name="Cao G."/>
        </authorList>
    </citation>
    <scope>NUCLEOTIDE SEQUENCE [LARGE SCALE GENOMIC DNA]</scope>
    <source>
        <strain evidence="1 2">BD2</strain>
    </source>
</reference>
<evidence type="ECO:0000313" key="2">
    <source>
        <dbReference type="Proteomes" id="UP001476583"/>
    </source>
</evidence>
<accession>A0ABZ2RK47</accession>
<dbReference type="InterPro" id="IPR010710">
    <property type="entry name" value="DUF1289"/>
</dbReference>
<evidence type="ECO:0000313" key="1">
    <source>
        <dbReference type="EMBL" id="WXL25554.1"/>
    </source>
</evidence>
<dbReference type="EMBL" id="CP148074">
    <property type="protein sequence ID" value="WXL25554.1"/>
    <property type="molecule type" value="Genomic_DNA"/>
</dbReference>